<dbReference type="Proteomes" id="UP000805193">
    <property type="component" value="Unassembled WGS sequence"/>
</dbReference>
<sequence length="444" mass="49260">MAEAGDSTGGRRSTMIVPSGFSDALDWRPILFTERVVGRRACALCGLLCTRAVGLPCAHTLCARCYTRCADEHSTCPLDDEAFSEDDVEELDSSLEYLSKRKVACWNVLHGCDFVGPAANLLNHYKDCEFHAVSCPRCRTSVLRSNIVVHCRTSCSATPRNQPLPPGEPATGQHDGIERARLEVKEALAKISDDLMAMQTSLNQCCQDVRAEGVRFKLQLETQASGFTAKCNTLTELCNSSFAEEREMLQQVIATMRDTVADSRVEITQHVSMEVAELSDKVLASTGLVSQNVLGFCGPKTLHWYVEDWAGIMREARTKGGLYVEGTTRYIYGYKVSQHIQLRKEAKVLRLDCLLRIHPGENDSQLDWPFRNTCVFGIVHPKDKLKTISGRIDARVYPEYSVFQRPRGSKNLGFGAPSLSTAENLVSGGFVQNDTLHLFVQVEP</sequence>
<organism evidence="1 2">
    <name type="scientific">Ixodes persulcatus</name>
    <name type="common">Taiga tick</name>
    <dbReference type="NCBI Taxonomy" id="34615"/>
    <lineage>
        <taxon>Eukaryota</taxon>
        <taxon>Metazoa</taxon>
        <taxon>Ecdysozoa</taxon>
        <taxon>Arthropoda</taxon>
        <taxon>Chelicerata</taxon>
        <taxon>Arachnida</taxon>
        <taxon>Acari</taxon>
        <taxon>Parasitiformes</taxon>
        <taxon>Ixodida</taxon>
        <taxon>Ixodoidea</taxon>
        <taxon>Ixodidae</taxon>
        <taxon>Ixodinae</taxon>
        <taxon>Ixodes</taxon>
    </lineage>
</organism>
<evidence type="ECO:0000313" key="1">
    <source>
        <dbReference type="EMBL" id="KAG0437621.1"/>
    </source>
</evidence>
<evidence type="ECO:0000313" key="2">
    <source>
        <dbReference type="Proteomes" id="UP000805193"/>
    </source>
</evidence>
<accession>A0AC60QPF2</accession>
<reference evidence="1 2" key="1">
    <citation type="journal article" date="2020" name="Cell">
        <title>Large-Scale Comparative Analyses of Tick Genomes Elucidate Their Genetic Diversity and Vector Capacities.</title>
        <authorList>
            <consortium name="Tick Genome and Microbiome Consortium (TIGMIC)"/>
            <person name="Jia N."/>
            <person name="Wang J."/>
            <person name="Shi W."/>
            <person name="Du L."/>
            <person name="Sun Y."/>
            <person name="Zhan W."/>
            <person name="Jiang J.F."/>
            <person name="Wang Q."/>
            <person name="Zhang B."/>
            <person name="Ji P."/>
            <person name="Bell-Sakyi L."/>
            <person name="Cui X.M."/>
            <person name="Yuan T.T."/>
            <person name="Jiang B.G."/>
            <person name="Yang W.F."/>
            <person name="Lam T.T."/>
            <person name="Chang Q.C."/>
            <person name="Ding S.J."/>
            <person name="Wang X.J."/>
            <person name="Zhu J.G."/>
            <person name="Ruan X.D."/>
            <person name="Zhao L."/>
            <person name="Wei J.T."/>
            <person name="Ye R.Z."/>
            <person name="Que T.C."/>
            <person name="Du C.H."/>
            <person name="Zhou Y.H."/>
            <person name="Cheng J.X."/>
            <person name="Dai P.F."/>
            <person name="Guo W.B."/>
            <person name="Han X.H."/>
            <person name="Huang E.J."/>
            <person name="Li L.F."/>
            <person name="Wei W."/>
            <person name="Gao Y.C."/>
            <person name="Liu J.Z."/>
            <person name="Shao H.Z."/>
            <person name="Wang X."/>
            <person name="Wang C.C."/>
            <person name="Yang T.C."/>
            <person name="Huo Q.B."/>
            <person name="Li W."/>
            <person name="Chen H.Y."/>
            <person name="Chen S.E."/>
            <person name="Zhou L.G."/>
            <person name="Ni X.B."/>
            <person name="Tian J.H."/>
            <person name="Sheng Y."/>
            <person name="Liu T."/>
            <person name="Pan Y.S."/>
            <person name="Xia L.Y."/>
            <person name="Li J."/>
            <person name="Zhao F."/>
            <person name="Cao W.C."/>
        </authorList>
    </citation>
    <scope>NUCLEOTIDE SEQUENCE [LARGE SCALE GENOMIC DNA]</scope>
    <source>
        <strain evidence="1">Iper-2018</strain>
    </source>
</reference>
<gene>
    <name evidence="1" type="ORF">HPB47_017347</name>
</gene>
<proteinExistence type="predicted"/>
<dbReference type="EMBL" id="JABSTQ010006262">
    <property type="protein sequence ID" value="KAG0437621.1"/>
    <property type="molecule type" value="Genomic_DNA"/>
</dbReference>
<name>A0AC60QPF2_IXOPE</name>
<keyword evidence="2" id="KW-1185">Reference proteome</keyword>
<comment type="caution">
    <text evidence="1">The sequence shown here is derived from an EMBL/GenBank/DDBJ whole genome shotgun (WGS) entry which is preliminary data.</text>
</comment>
<protein>
    <submittedName>
        <fullName evidence="1">Uncharacterized protein</fullName>
    </submittedName>
</protein>